<protein>
    <submittedName>
        <fullName evidence="1">Uncharacterized protein</fullName>
    </submittedName>
</protein>
<organism evidence="1 2">
    <name type="scientific">Patellaria atrata CBS 101060</name>
    <dbReference type="NCBI Taxonomy" id="1346257"/>
    <lineage>
        <taxon>Eukaryota</taxon>
        <taxon>Fungi</taxon>
        <taxon>Dikarya</taxon>
        <taxon>Ascomycota</taxon>
        <taxon>Pezizomycotina</taxon>
        <taxon>Dothideomycetes</taxon>
        <taxon>Dothideomycetes incertae sedis</taxon>
        <taxon>Patellariales</taxon>
        <taxon>Patellariaceae</taxon>
        <taxon>Patellaria</taxon>
    </lineage>
</organism>
<proteinExistence type="predicted"/>
<dbReference type="Proteomes" id="UP000799429">
    <property type="component" value="Unassembled WGS sequence"/>
</dbReference>
<name>A0A9P4SD11_9PEZI</name>
<dbReference type="EMBL" id="MU006093">
    <property type="protein sequence ID" value="KAF2840219.1"/>
    <property type="molecule type" value="Genomic_DNA"/>
</dbReference>
<gene>
    <name evidence="1" type="ORF">M501DRAFT_1030465</name>
</gene>
<comment type="caution">
    <text evidence="1">The sequence shown here is derived from an EMBL/GenBank/DDBJ whole genome shotgun (WGS) entry which is preliminary data.</text>
</comment>
<keyword evidence="2" id="KW-1185">Reference proteome</keyword>
<sequence length="194" mass="23013">MRLFPSYYYQYIHERMSCHFPDILTVSKAVYRRVVYSLYGANTITFIDPRDLACYFKMLPRRRNVLRSVRIEAMYDIGRYMDGLRACANLKRVELCSRSIDVLAEQMIMYYRYMHPELQVKGLVQEVCDLEQRLGKEQRSDGGGCEIRFEEEVAGIVEESVFYCPPTTRPMSREEKDTFYEKLAEGRLMFEVPR</sequence>
<dbReference type="AlphaFoldDB" id="A0A9P4SD11"/>
<evidence type="ECO:0000313" key="1">
    <source>
        <dbReference type="EMBL" id="KAF2840219.1"/>
    </source>
</evidence>
<accession>A0A9P4SD11</accession>
<reference evidence="1" key="1">
    <citation type="journal article" date="2020" name="Stud. Mycol.">
        <title>101 Dothideomycetes genomes: a test case for predicting lifestyles and emergence of pathogens.</title>
        <authorList>
            <person name="Haridas S."/>
            <person name="Albert R."/>
            <person name="Binder M."/>
            <person name="Bloem J."/>
            <person name="Labutti K."/>
            <person name="Salamov A."/>
            <person name="Andreopoulos B."/>
            <person name="Baker S."/>
            <person name="Barry K."/>
            <person name="Bills G."/>
            <person name="Bluhm B."/>
            <person name="Cannon C."/>
            <person name="Castanera R."/>
            <person name="Culley D."/>
            <person name="Daum C."/>
            <person name="Ezra D."/>
            <person name="Gonzalez J."/>
            <person name="Henrissat B."/>
            <person name="Kuo A."/>
            <person name="Liang C."/>
            <person name="Lipzen A."/>
            <person name="Lutzoni F."/>
            <person name="Magnuson J."/>
            <person name="Mondo S."/>
            <person name="Nolan M."/>
            <person name="Ohm R."/>
            <person name="Pangilinan J."/>
            <person name="Park H.-J."/>
            <person name="Ramirez L."/>
            <person name="Alfaro M."/>
            <person name="Sun H."/>
            <person name="Tritt A."/>
            <person name="Yoshinaga Y."/>
            <person name="Zwiers L.-H."/>
            <person name="Turgeon B."/>
            <person name="Goodwin S."/>
            <person name="Spatafora J."/>
            <person name="Crous P."/>
            <person name="Grigoriev I."/>
        </authorList>
    </citation>
    <scope>NUCLEOTIDE SEQUENCE</scope>
    <source>
        <strain evidence="1">CBS 101060</strain>
    </source>
</reference>
<evidence type="ECO:0000313" key="2">
    <source>
        <dbReference type="Proteomes" id="UP000799429"/>
    </source>
</evidence>